<keyword evidence="3" id="KW-1185">Reference proteome</keyword>
<sequence length="46" mass="5687">MPKKYRKSQGQEHYERQELMSKIFWIVVAVAFGSWLVMEAWEWLIR</sequence>
<evidence type="ECO:0000313" key="3">
    <source>
        <dbReference type="Proteomes" id="UP001596405"/>
    </source>
</evidence>
<accession>A0ABW2DP03</accession>
<organism evidence="2 3">
    <name type="scientific">Rufibacter roseus</name>
    <dbReference type="NCBI Taxonomy" id="1567108"/>
    <lineage>
        <taxon>Bacteria</taxon>
        <taxon>Pseudomonadati</taxon>
        <taxon>Bacteroidota</taxon>
        <taxon>Cytophagia</taxon>
        <taxon>Cytophagales</taxon>
        <taxon>Hymenobacteraceae</taxon>
        <taxon>Rufibacter</taxon>
    </lineage>
</organism>
<keyword evidence="1" id="KW-0812">Transmembrane</keyword>
<keyword evidence="1" id="KW-0472">Membrane</keyword>
<proteinExistence type="predicted"/>
<keyword evidence="1" id="KW-1133">Transmembrane helix</keyword>
<gene>
    <name evidence="2" type="ORF">ACFQHR_18135</name>
</gene>
<evidence type="ECO:0000313" key="2">
    <source>
        <dbReference type="EMBL" id="MFC6999561.1"/>
    </source>
</evidence>
<name>A0ABW2DP03_9BACT</name>
<comment type="caution">
    <text evidence="2">The sequence shown here is derived from an EMBL/GenBank/DDBJ whole genome shotgun (WGS) entry which is preliminary data.</text>
</comment>
<dbReference type="EMBL" id="JBHSYQ010000016">
    <property type="protein sequence ID" value="MFC6999561.1"/>
    <property type="molecule type" value="Genomic_DNA"/>
</dbReference>
<evidence type="ECO:0000256" key="1">
    <source>
        <dbReference type="SAM" id="Phobius"/>
    </source>
</evidence>
<feature type="transmembrane region" description="Helical" evidence="1">
    <location>
        <begin position="20"/>
        <end position="38"/>
    </location>
</feature>
<dbReference type="Proteomes" id="UP001596405">
    <property type="component" value="Unassembled WGS sequence"/>
</dbReference>
<dbReference type="RefSeq" id="WP_161486726.1">
    <property type="nucleotide sequence ID" value="NZ_JBHSYQ010000016.1"/>
</dbReference>
<reference evidence="3" key="1">
    <citation type="journal article" date="2019" name="Int. J. Syst. Evol. Microbiol.">
        <title>The Global Catalogue of Microorganisms (GCM) 10K type strain sequencing project: providing services to taxonomists for standard genome sequencing and annotation.</title>
        <authorList>
            <consortium name="The Broad Institute Genomics Platform"/>
            <consortium name="The Broad Institute Genome Sequencing Center for Infectious Disease"/>
            <person name="Wu L."/>
            <person name="Ma J."/>
        </authorList>
    </citation>
    <scope>NUCLEOTIDE SEQUENCE [LARGE SCALE GENOMIC DNA]</scope>
    <source>
        <strain evidence="3">CGMCC 4.7393</strain>
    </source>
</reference>
<protein>
    <submittedName>
        <fullName evidence="2">Uncharacterized protein</fullName>
    </submittedName>
</protein>